<protein>
    <submittedName>
        <fullName evidence="1">Uncharacterized protein</fullName>
    </submittedName>
</protein>
<comment type="caution">
    <text evidence="1">The sequence shown here is derived from an EMBL/GenBank/DDBJ whole genome shotgun (WGS) entry which is preliminary data.</text>
</comment>
<accession>A0A448WJV4</accession>
<organism evidence="1 2">
    <name type="scientific">Protopolystoma xenopodis</name>
    <dbReference type="NCBI Taxonomy" id="117903"/>
    <lineage>
        <taxon>Eukaryota</taxon>
        <taxon>Metazoa</taxon>
        <taxon>Spiralia</taxon>
        <taxon>Lophotrochozoa</taxon>
        <taxon>Platyhelminthes</taxon>
        <taxon>Monogenea</taxon>
        <taxon>Polyopisthocotylea</taxon>
        <taxon>Polystomatidea</taxon>
        <taxon>Polystomatidae</taxon>
        <taxon>Protopolystoma</taxon>
    </lineage>
</organism>
<dbReference type="AlphaFoldDB" id="A0A448WJV4"/>
<reference evidence="1" key="1">
    <citation type="submission" date="2018-11" db="EMBL/GenBank/DDBJ databases">
        <authorList>
            <consortium name="Pathogen Informatics"/>
        </authorList>
    </citation>
    <scope>NUCLEOTIDE SEQUENCE</scope>
</reference>
<keyword evidence="2" id="KW-1185">Reference proteome</keyword>
<proteinExistence type="predicted"/>
<dbReference type="Proteomes" id="UP000784294">
    <property type="component" value="Unassembled WGS sequence"/>
</dbReference>
<evidence type="ECO:0000313" key="2">
    <source>
        <dbReference type="Proteomes" id="UP000784294"/>
    </source>
</evidence>
<name>A0A448WJV4_9PLAT</name>
<gene>
    <name evidence="1" type="ORF">PXEA_LOCUS6761</name>
</gene>
<sequence length="130" mass="14462">MEPACPQLARSFWYPPRVPLSPVAWLALVEPGLLSSSSSLCCCSSFWPYLSTPGSNDFKQASLAKTNFVILLTSINVVGQCIDALVLRLQEELLSISMHFQVARRKVECEFFPNAGHLAKPAHVWLILMK</sequence>
<evidence type="ECO:0000313" key="1">
    <source>
        <dbReference type="EMBL" id="VEL13321.1"/>
    </source>
</evidence>
<dbReference type="EMBL" id="CAAALY010017429">
    <property type="protein sequence ID" value="VEL13321.1"/>
    <property type="molecule type" value="Genomic_DNA"/>
</dbReference>